<keyword evidence="3" id="KW-1185">Reference proteome</keyword>
<proteinExistence type="predicted"/>
<evidence type="ECO:0000313" key="2">
    <source>
        <dbReference type="EMBL" id="MBT1705284.1"/>
    </source>
</evidence>
<sequence>MTYEIITHEDLQKFRLQLLEDLTRLMSGAVQPQFNKEWLRSSEVRKMLGISHGTLQNLRIKNILPHRKIGGLMYYKYQDILKLLEGGEEKSMSYGKAA</sequence>
<dbReference type="Proteomes" id="UP000772618">
    <property type="component" value="Unassembled WGS sequence"/>
</dbReference>
<dbReference type="InterPro" id="IPR009061">
    <property type="entry name" value="DNA-bd_dom_put_sf"/>
</dbReference>
<organism evidence="2 3">
    <name type="scientific">Chryseosolibacter indicus</name>
    <dbReference type="NCBI Taxonomy" id="2782351"/>
    <lineage>
        <taxon>Bacteria</taxon>
        <taxon>Pseudomonadati</taxon>
        <taxon>Bacteroidota</taxon>
        <taxon>Cytophagia</taxon>
        <taxon>Cytophagales</taxon>
        <taxon>Chryseotaleaceae</taxon>
        <taxon>Chryseosolibacter</taxon>
    </lineage>
</organism>
<comment type="caution">
    <text evidence="2">The sequence shown here is derived from an EMBL/GenBank/DDBJ whole genome shotgun (WGS) entry which is preliminary data.</text>
</comment>
<protein>
    <submittedName>
        <fullName evidence="2">Helix-turn-helix domain-containing protein</fullName>
    </submittedName>
</protein>
<gene>
    <name evidence="2" type="ORF">KK060_18465</name>
</gene>
<reference evidence="2 3" key="1">
    <citation type="submission" date="2021-05" db="EMBL/GenBank/DDBJ databases">
        <title>A Polyphasic approach of four new species of the genus Ohtaekwangia: Ohtaekwangia histidinii sp. nov., Ohtaekwangia cretensis sp. nov., Ohtaekwangia indiensis sp. nov., Ohtaekwangia reichenbachii sp. nov. from diverse environment.</title>
        <authorList>
            <person name="Octaviana S."/>
        </authorList>
    </citation>
    <scope>NUCLEOTIDE SEQUENCE [LARGE SCALE GENOMIC DNA]</scope>
    <source>
        <strain evidence="2 3">PWU20</strain>
    </source>
</reference>
<dbReference type="SUPFAM" id="SSF46955">
    <property type="entry name" value="Putative DNA-binding domain"/>
    <property type="match status" value="1"/>
</dbReference>
<dbReference type="PANTHER" id="PTHR34585:SF22">
    <property type="entry name" value="HELIX-TURN-HELIX DOMAIN-CONTAINING PROTEIN"/>
    <property type="match status" value="1"/>
</dbReference>
<dbReference type="Pfam" id="PF12728">
    <property type="entry name" value="HTH_17"/>
    <property type="match status" value="1"/>
</dbReference>
<dbReference type="InterPro" id="IPR041657">
    <property type="entry name" value="HTH_17"/>
</dbReference>
<dbReference type="PANTHER" id="PTHR34585">
    <property type="match status" value="1"/>
</dbReference>
<accession>A0ABS5VWM8</accession>
<name>A0ABS5VWM8_9BACT</name>
<evidence type="ECO:0000313" key="3">
    <source>
        <dbReference type="Proteomes" id="UP000772618"/>
    </source>
</evidence>
<feature type="domain" description="Helix-turn-helix" evidence="1">
    <location>
        <begin position="38"/>
        <end position="86"/>
    </location>
</feature>
<dbReference type="RefSeq" id="WP_254155239.1">
    <property type="nucleotide sequence ID" value="NZ_JAHESD010000051.1"/>
</dbReference>
<evidence type="ECO:0000259" key="1">
    <source>
        <dbReference type="Pfam" id="PF12728"/>
    </source>
</evidence>
<dbReference type="EMBL" id="JAHESD010000051">
    <property type="protein sequence ID" value="MBT1705284.1"/>
    <property type="molecule type" value="Genomic_DNA"/>
</dbReference>